<gene>
    <name evidence="6" type="ORF">SAMN04244570_1157</name>
</gene>
<dbReference type="EMBL" id="FUYJ01000001">
    <property type="protein sequence ID" value="SKA91536.1"/>
    <property type="molecule type" value="Genomic_DNA"/>
</dbReference>
<keyword evidence="7" id="KW-1185">Reference proteome</keyword>
<dbReference type="SUPFAM" id="SSF88713">
    <property type="entry name" value="Glycoside hydrolase/deacetylase"/>
    <property type="match status" value="1"/>
</dbReference>
<evidence type="ECO:0000256" key="3">
    <source>
        <dbReference type="SAM" id="MobiDB-lite"/>
    </source>
</evidence>
<dbReference type="PANTHER" id="PTHR10587:SF133">
    <property type="entry name" value="CHITIN DEACETYLASE 1-RELATED"/>
    <property type="match status" value="1"/>
</dbReference>
<feature type="transmembrane region" description="Helical" evidence="4">
    <location>
        <begin position="12"/>
        <end position="33"/>
    </location>
</feature>
<proteinExistence type="predicted"/>
<accession>A0A1T4XPR3</accession>
<dbReference type="GO" id="GO:0046872">
    <property type="term" value="F:metal ion binding"/>
    <property type="evidence" value="ECO:0007669"/>
    <property type="project" value="UniProtKB-KW"/>
</dbReference>
<dbReference type="InterPro" id="IPR002509">
    <property type="entry name" value="NODB_dom"/>
</dbReference>
<evidence type="ECO:0000259" key="5">
    <source>
        <dbReference type="PROSITE" id="PS51677"/>
    </source>
</evidence>
<dbReference type="InterPro" id="IPR021729">
    <property type="entry name" value="DUF3298"/>
</dbReference>
<dbReference type="GO" id="GO:0005975">
    <property type="term" value="P:carbohydrate metabolic process"/>
    <property type="evidence" value="ECO:0007669"/>
    <property type="project" value="InterPro"/>
</dbReference>
<keyword evidence="4" id="KW-0472">Membrane</keyword>
<organism evidence="6 7">
    <name type="scientific">Sporosarcina newyorkensis</name>
    <dbReference type="NCBI Taxonomy" id="759851"/>
    <lineage>
        <taxon>Bacteria</taxon>
        <taxon>Bacillati</taxon>
        <taxon>Bacillota</taxon>
        <taxon>Bacilli</taxon>
        <taxon>Bacillales</taxon>
        <taxon>Caryophanaceae</taxon>
        <taxon>Sporosarcina</taxon>
    </lineage>
</organism>
<dbReference type="Gene3D" id="3.20.20.370">
    <property type="entry name" value="Glycoside hydrolase/deacetylase"/>
    <property type="match status" value="1"/>
</dbReference>
<dbReference type="InterPro" id="IPR011330">
    <property type="entry name" value="Glyco_hydro/deAcase_b/a-brl"/>
</dbReference>
<dbReference type="PROSITE" id="PS51677">
    <property type="entry name" value="NODB"/>
    <property type="match status" value="1"/>
</dbReference>
<reference evidence="7" key="1">
    <citation type="submission" date="2017-02" db="EMBL/GenBank/DDBJ databases">
        <authorList>
            <person name="Varghese N."/>
            <person name="Submissions S."/>
        </authorList>
    </citation>
    <scope>NUCLEOTIDE SEQUENCE [LARGE SCALE GENOMIC DNA]</scope>
    <source>
        <strain evidence="7">DSM 23966</strain>
    </source>
</reference>
<dbReference type="Proteomes" id="UP000190042">
    <property type="component" value="Unassembled WGS sequence"/>
</dbReference>
<dbReference type="AlphaFoldDB" id="A0A1T4XPR3"/>
<keyword evidence="4" id="KW-1133">Transmembrane helix</keyword>
<evidence type="ECO:0000256" key="1">
    <source>
        <dbReference type="ARBA" id="ARBA00022723"/>
    </source>
</evidence>
<keyword evidence="4" id="KW-0812">Transmembrane</keyword>
<evidence type="ECO:0000313" key="7">
    <source>
        <dbReference type="Proteomes" id="UP000190042"/>
    </source>
</evidence>
<dbReference type="GO" id="GO:0016810">
    <property type="term" value="F:hydrolase activity, acting on carbon-nitrogen (but not peptide) bonds"/>
    <property type="evidence" value="ECO:0007669"/>
    <property type="project" value="InterPro"/>
</dbReference>
<feature type="domain" description="NodB homology" evidence="5">
    <location>
        <begin position="274"/>
        <end position="448"/>
    </location>
</feature>
<dbReference type="Pfam" id="PF11738">
    <property type="entry name" value="DUF3298"/>
    <property type="match status" value="1"/>
</dbReference>
<dbReference type="GO" id="GO:0016020">
    <property type="term" value="C:membrane"/>
    <property type="evidence" value="ECO:0007669"/>
    <property type="project" value="TreeGrafter"/>
</dbReference>
<sequence length="456" mass="51732">MKFKKRKRRSLWIDVAFSSAIMAMTAIALLLIFNTSDRSTNASPNKSKKETKPEILVDSSDSNFPGVKIVTETTNDPNNPFAIQYPQTEFTDFNDEILEYIDQWKTRYLKSDSDKNSTTPKELNISFETVQHKSGNYSFVMLTTISTSESDSQTEIRTFHIQPETGKGIKMTDLVGGDVEKLKRIAKVVRDHIYQNPEFKDILLAENVWTPTEPLWKNYRNFSLTDDKIIFYYDAGVVTEESAGPAIVEVPLEKLNPFLAEEYQVEVAEKSEGKKVALTFDDGPDPKSTVRILETLKKYDAKATFFMLGSRVEYYPEIAQQVAEAGHELGNHSWNHPSLTKVPDKKLYDEVQGTTDIIQEVIGQPATVFRPPYGAVDDRVRAITNLPVVMWDVDTLDWKHHNPQKLLAIVKAHTRDGSIILMHDIHKATADGLESVMAYLQSQGYSFVTVSELENY</sequence>
<evidence type="ECO:0000256" key="4">
    <source>
        <dbReference type="SAM" id="Phobius"/>
    </source>
</evidence>
<evidence type="ECO:0000256" key="2">
    <source>
        <dbReference type="ARBA" id="ARBA00022801"/>
    </source>
</evidence>
<keyword evidence="1" id="KW-0479">Metal-binding</keyword>
<keyword evidence="2" id="KW-0378">Hydrolase</keyword>
<dbReference type="Gene3D" id="3.90.640.20">
    <property type="entry name" value="Heat-shock cognate protein, ATPase"/>
    <property type="match status" value="1"/>
</dbReference>
<dbReference type="PANTHER" id="PTHR10587">
    <property type="entry name" value="GLYCOSYL TRANSFERASE-RELATED"/>
    <property type="match status" value="1"/>
</dbReference>
<dbReference type="RefSeq" id="WP_009497619.1">
    <property type="nucleotide sequence ID" value="NZ_FUYJ01000001.1"/>
</dbReference>
<name>A0A1T4XPR3_9BACL</name>
<feature type="region of interest" description="Disordered" evidence="3">
    <location>
        <begin position="38"/>
        <end position="57"/>
    </location>
</feature>
<dbReference type="Pfam" id="PF01522">
    <property type="entry name" value="Polysacc_deac_1"/>
    <property type="match status" value="1"/>
</dbReference>
<dbReference type="InterPro" id="IPR050248">
    <property type="entry name" value="Polysacc_deacetylase_ArnD"/>
</dbReference>
<protein>
    <submittedName>
        <fullName evidence="6">Peptidoglycan/xylan/chitin deacetylase, PgdA/CDA1 family</fullName>
    </submittedName>
</protein>
<dbReference type="InterPro" id="IPR037126">
    <property type="entry name" value="PdaC/RsiV-like_sf"/>
</dbReference>
<evidence type="ECO:0000313" key="6">
    <source>
        <dbReference type="EMBL" id="SKA91536.1"/>
    </source>
</evidence>